<sequence>MINNNVPYRVLLPKRLWSEARDKEHLKRLVLEYMQRYPNYVVKGVKNGMAICEREEIKQ</sequence>
<evidence type="ECO:0000313" key="2">
    <source>
        <dbReference type="Proteomes" id="UP001646157"/>
    </source>
</evidence>
<dbReference type="EMBL" id="JAFBDZ010000002">
    <property type="protein sequence ID" value="MBM7585813.1"/>
    <property type="molecule type" value="Genomic_DNA"/>
</dbReference>
<dbReference type="Proteomes" id="UP001646157">
    <property type="component" value="Unassembled WGS sequence"/>
</dbReference>
<keyword evidence="2" id="KW-1185">Reference proteome</keyword>
<protein>
    <submittedName>
        <fullName evidence="1">Uncharacterized protein</fullName>
    </submittedName>
</protein>
<accession>A0ABS2ND72</accession>
<proteinExistence type="predicted"/>
<comment type="caution">
    <text evidence="1">The sequence shown here is derived from an EMBL/GenBank/DDBJ whole genome shotgun (WGS) entry which is preliminary data.</text>
</comment>
<reference evidence="1 2" key="1">
    <citation type="submission" date="2021-01" db="EMBL/GenBank/DDBJ databases">
        <title>Genomic Encyclopedia of Type Strains, Phase IV (KMG-IV): sequencing the most valuable type-strain genomes for metagenomic binning, comparative biology and taxonomic classification.</title>
        <authorList>
            <person name="Goeker M."/>
        </authorList>
    </citation>
    <scope>NUCLEOTIDE SEQUENCE [LARGE SCALE GENOMIC DNA]</scope>
    <source>
        <strain evidence="1 2">DSM 24834</strain>
    </source>
</reference>
<organism evidence="1 2">
    <name type="scientific">Rossellomorea pakistanensis</name>
    <dbReference type="NCBI Taxonomy" id="992288"/>
    <lineage>
        <taxon>Bacteria</taxon>
        <taxon>Bacillati</taxon>
        <taxon>Bacillota</taxon>
        <taxon>Bacilli</taxon>
        <taxon>Bacillales</taxon>
        <taxon>Bacillaceae</taxon>
        <taxon>Rossellomorea</taxon>
    </lineage>
</organism>
<gene>
    <name evidence="1" type="ORF">JOC86_002355</name>
</gene>
<evidence type="ECO:0000313" key="1">
    <source>
        <dbReference type="EMBL" id="MBM7585813.1"/>
    </source>
</evidence>
<name>A0ABS2ND72_9BACI</name>